<dbReference type="Proteomes" id="UP001501153">
    <property type="component" value="Unassembled WGS sequence"/>
</dbReference>
<evidence type="ECO:0000313" key="2">
    <source>
        <dbReference type="Proteomes" id="UP001501153"/>
    </source>
</evidence>
<name>A0ABP8IHM0_9BACT</name>
<evidence type="ECO:0000313" key="1">
    <source>
        <dbReference type="EMBL" id="GAA4358891.1"/>
    </source>
</evidence>
<keyword evidence="2" id="KW-1185">Reference proteome</keyword>
<evidence type="ECO:0008006" key="3">
    <source>
        <dbReference type="Google" id="ProtNLM"/>
    </source>
</evidence>
<proteinExistence type="predicted"/>
<reference evidence="2" key="1">
    <citation type="journal article" date="2019" name="Int. J. Syst. Evol. Microbiol.">
        <title>The Global Catalogue of Microorganisms (GCM) 10K type strain sequencing project: providing services to taxonomists for standard genome sequencing and annotation.</title>
        <authorList>
            <consortium name="The Broad Institute Genomics Platform"/>
            <consortium name="The Broad Institute Genome Sequencing Center for Infectious Disease"/>
            <person name="Wu L."/>
            <person name="Ma J."/>
        </authorList>
    </citation>
    <scope>NUCLEOTIDE SEQUENCE [LARGE SCALE GENOMIC DNA]</scope>
    <source>
        <strain evidence="2">JCM 17923</strain>
    </source>
</reference>
<sequence length="110" mass="12390">MLAWWLLALLVRVLAPEAAVLRLHLHSHTEHEHTREVVGKANGKALVSPKHQHCHTEQFYDTPFQPALPVQLEVPLRLQPYAEYRVQAPVCRLSHLLDGASLRGPPGRCA</sequence>
<accession>A0ABP8IHM0</accession>
<organism evidence="1 2">
    <name type="scientific">Hymenobacter saemangeumensis</name>
    <dbReference type="NCBI Taxonomy" id="1084522"/>
    <lineage>
        <taxon>Bacteria</taxon>
        <taxon>Pseudomonadati</taxon>
        <taxon>Bacteroidota</taxon>
        <taxon>Cytophagia</taxon>
        <taxon>Cytophagales</taxon>
        <taxon>Hymenobacteraceae</taxon>
        <taxon>Hymenobacter</taxon>
    </lineage>
</organism>
<dbReference type="EMBL" id="BAABGZ010000028">
    <property type="protein sequence ID" value="GAA4358891.1"/>
    <property type="molecule type" value="Genomic_DNA"/>
</dbReference>
<protein>
    <recommendedName>
        <fullName evidence="3">Secreted protein</fullName>
    </recommendedName>
</protein>
<comment type="caution">
    <text evidence="1">The sequence shown here is derived from an EMBL/GenBank/DDBJ whole genome shotgun (WGS) entry which is preliminary data.</text>
</comment>
<gene>
    <name evidence="1" type="ORF">GCM10023185_24930</name>
</gene>